<dbReference type="Proteomes" id="UP000235786">
    <property type="component" value="Unassembled WGS sequence"/>
</dbReference>
<dbReference type="InterPro" id="IPR010730">
    <property type="entry name" value="HET"/>
</dbReference>
<protein>
    <submittedName>
        <fullName evidence="2">HET-domain-containing protein</fullName>
    </submittedName>
</protein>
<dbReference type="EMBL" id="KZ613953">
    <property type="protein sequence ID" value="PMD34543.1"/>
    <property type="molecule type" value="Genomic_DNA"/>
</dbReference>
<reference evidence="2 3" key="1">
    <citation type="submission" date="2016-04" db="EMBL/GenBank/DDBJ databases">
        <title>A degradative enzymes factory behind the ericoid mycorrhizal symbiosis.</title>
        <authorList>
            <consortium name="DOE Joint Genome Institute"/>
            <person name="Martino E."/>
            <person name="Morin E."/>
            <person name="Grelet G."/>
            <person name="Kuo A."/>
            <person name="Kohler A."/>
            <person name="Daghino S."/>
            <person name="Barry K."/>
            <person name="Choi C."/>
            <person name="Cichocki N."/>
            <person name="Clum A."/>
            <person name="Copeland A."/>
            <person name="Hainaut M."/>
            <person name="Haridas S."/>
            <person name="Labutti K."/>
            <person name="Lindquist E."/>
            <person name="Lipzen A."/>
            <person name="Khouja H.-R."/>
            <person name="Murat C."/>
            <person name="Ohm R."/>
            <person name="Olson A."/>
            <person name="Spatafora J."/>
            <person name="Veneault-Fourrey C."/>
            <person name="Henrissat B."/>
            <person name="Grigoriev I."/>
            <person name="Martin F."/>
            <person name="Perotto S."/>
        </authorList>
    </citation>
    <scope>NUCLEOTIDE SEQUENCE [LARGE SCALE GENOMIC DNA]</scope>
    <source>
        <strain evidence="2 3">F</strain>
    </source>
</reference>
<evidence type="ECO:0000313" key="3">
    <source>
        <dbReference type="Proteomes" id="UP000235786"/>
    </source>
</evidence>
<dbReference type="AlphaFoldDB" id="A0A2J6R7P4"/>
<dbReference type="Pfam" id="PF06985">
    <property type="entry name" value="HET"/>
    <property type="match status" value="1"/>
</dbReference>
<evidence type="ECO:0000313" key="2">
    <source>
        <dbReference type="EMBL" id="PMD34543.1"/>
    </source>
</evidence>
<accession>A0A2J6R7P4</accession>
<feature type="non-terminal residue" evidence="2">
    <location>
        <position position="379"/>
    </location>
</feature>
<keyword evidence="3" id="KW-1185">Reference proteome</keyword>
<gene>
    <name evidence="2" type="ORF">L207DRAFT_467199</name>
</gene>
<dbReference type="PANTHER" id="PTHR33112">
    <property type="entry name" value="DOMAIN PROTEIN, PUTATIVE-RELATED"/>
    <property type="match status" value="1"/>
</dbReference>
<dbReference type="OrthoDB" id="5362512at2759"/>
<evidence type="ECO:0000259" key="1">
    <source>
        <dbReference type="Pfam" id="PF06985"/>
    </source>
</evidence>
<dbReference type="PANTHER" id="PTHR33112:SF10">
    <property type="entry name" value="TOL"/>
    <property type="match status" value="1"/>
</dbReference>
<proteinExistence type="predicted"/>
<organism evidence="2 3">
    <name type="scientific">Hyaloscypha variabilis (strain UAMH 11265 / GT02V1 / F)</name>
    <name type="common">Meliniomyces variabilis</name>
    <dbReference type="NCBI Taxonomy" id="1149755"/>
    <lineage>
        <taxon>Eukaryota</taxon>
        <taxon>Fungi</taxon>
        <taxon>Dikarya</taxon>
        <taxon>Ascomycota</taxon>
        <taxon>Pezizomycotina</taxon>
        <taxon>Leotiomycetes</taxon>
        <taxon>Helotiales</taxon>
        <taxon>Hyaloscyphaceae</taxon>
        <taxon>Hyaloscypha</taxon>
        <taxon>Hyaloscypha variabilis</taxon>
    </lineage>
</organism>
<feature type="domain" description="Heterokaryon incompatibility" evidence="1">
    <location>
        <begin position="48"/>
        <end position="193"/>
    </location>
</feature>
<name>A0A2J6R7P4_HYAVF</name>
<sequence length="379" mass="43784">MNFHRMCRHVSPATTWYPTRLVDMGFIATGRIKIIEPRKHNEQITGRYVTLSHCWGDVDFYHLTKDTLAQFEDGIEIDKLPKTFHHAIDFACRLGVRYIWIDSLCILQDSTKDWLYQSAQMDQVYNNSLCNISATAARNSSKGLYVDRDSEQHWIDEVALKTEVPKYTILDLDFWETTVDQAPVNRRGWVLQERLIAPRVLHFCHDQIAWECWEKDAIESRADGVPLLQLKEGSIVSRSRLKGMVPSVDGKALRHARLSRGRLKNGKYTDIDAHMGLAVPSVYCFEVWKRVVESYSKMRLTKATDKLIALAGIAKIVSRRILNGRDEDYVAGMWRNNLESQLLWRVDPAVGKDGTYEFHSERPDMEEYRAPSFSWAAID</sequence>